<dbReference type="AlphaFoldDB" id="A0A7W9TX65"/>
<dbReference type="Proteomes" id="UP000571554">
    <property type="component" value="Unassembled WGS sequence"/>
</dbReference>
<keyword evidence="3" id="KW-1185">Reference proteome</keyword>
<protein>
    <submittedName>
        <fullName evidence="2">Uncharacterized protein</fullName>
    </submittedName>
</protein>
<dbReference type="RefSeq" id="WP_221303683.1">
    <property type="nucleotide sequence ID" value="NZ_JACHBW010000007.1"/>
</dbReference>
<gene>
    <name evidence="2" type="ORF">F4827_002921</name>
</gene>
<evidence type="ECO:0000313" key="3">
    <source>
        <dbReference type="Proteomes" id="UP000571554"/>
    </source>
</evidence>
<feature type="transmembrane region" description="Helical" evidence="1">
    <location>
        <begin position="21"/>
        <end position="38"/>
    </location>
</feature>
<accession>A0A7W9TX65</accession>
<evidence type="ECO:0000256" key="1">
    <source>
        <dbReference type="SAM" id="Phobius"/>
    </source>
</evidence>
<dbReference type="EMBL" id="JACHBW010000007">
    <property type="protein sequence ID" value="MBB6103068.1"/>
    <property type="molecule type" value="Genomic_DNA"/>
</dbReference>
<organism evidence="2 3">
    <name type="scientific">Paraburkholderia bannensis</name>
    <dbReference type="NCBI Taxonomy" id="765414"/>
    <lineage>
        <taxon>Bacteria</taxon>
        <taxon>Pseudomonadati</taxon>
        <taxon>Pseudomonadota</taxon>
        <taxon>Betaproteobacteria</taxon>
        <taxon>Burkholderiales</taxon>
        <taxon>Burkholderiaceae</taxon>
        <taxon>Paraburkholderia</taxon>
    </lineage>
</organism>
<keyword evidence="1" id="KW-1133">Transmembrane helix</keyword>
<keyword evidence="1" id="KW-0472">Membrane</keyword>
<name>A0A7W9TX65_9BURK</name>
<comment type="caution">
    <text evidence="2">The sequence shown here is derived from an EMBL/GenBank/DDBJ whole genome shotgun (WGS) entry which is preliminary data.</text>
</comment>
<feature type="transmembrane region" description="Helical" evidence="1">
    <location>
        <begin position="58"/>
        <end position="78"/>
    </location>
</feature>
<evidence type="ECO:0000313" key="2">
    <source>
        <dbReference type="EMBL" id="MBB6103068.1"/>
    </source>
</evidence>
<keyword evidence="1" id="KW-0812">Transmembrane</keyword>
<proteinExistence type="predicted"/>
<sequence length="81" mass="9334">MNRLAKLWLLFRGWHHFLQRAVIAFALYLMWLASAWIYSEGFHGAAELLGTVSSFGCFFAVGGWYILRGAFFILVCWLRAS</sequence>
<reference evidence="2 3" key="1">
    <citation type="submission" date="2020-08" db="EMBL/GenBank/DDBJ databases">
        <title>Above-ground endophytic microbial communities from plants in different locations in the United States.</title>
        <authorList>
            <person name="Frank C."/>
        </authorList>
    </citation>
    <scope>NUCLEOTIDE SEQUENCE [LARGE SCALE GENOMIC DNA]</scope>
    <source>
        <strain evidence="2 3">WP4_2_2</strain>
    </source>
</reference>